<dbReference type="Proteomes" id="UP001065593">
    <property type="component" value="Unassembled WGS sequence"/>
</dbReference>
<evidence type="ECO:0000256" key="2">
    <source>
        <dbReference type="ARBA" id="ARBA00007553"/>
    </source>
</evidence>
<dbReference type="SMART" id="SM00644">
    <property type="entry name" value="Ami_2"/>
    <property type="match status" value="1"/>
</dbReference>
<evidence type="ECO:0000259" key="10">
    <source>
        <dbReference type="PROSITE" id="PS51724"/>
    </source>
</evidence>
<dbReference type="Pfam" id="PF05036">
    <property type="entry name" value="SPOR"/>
    <property type="match status" value="1"/>
</dbReference>
<dbReference type="SUPFAM" id="SSF55846">
    <property type="entry name" value="N-acetylmuramoyl-L-alanine amidase-like"/>
    <property type="match status" value="1"/>
</dbReference>
<dbReference type="CDD" id="cd06583">
    <property type="entry name" value="PGRP"/>
    <property type="match status" value="1"/>
</dbReference>
<dbReference type="Gene3D" id="3.40.80.10">
    <property type="entry name" value="Peptidoglycan recognition protein-like"/>
    <property type="match status" value="1"/>
</dbReference>
<comment type="catalytic activity">
    <reaction evidence="1">
        <text>Hydrolyzes the link between N-acetylmuramoyl residues and L-amino acid residues in certain cell-wall glycopeptides.</text>
        <dbReference type="EC" id="3.5.1.28"/>
    </reaction>
</comment>
<accession>A0ABQ5NGH6</accession>
<name>A0ABQ5NGH6_9BACI</name>
<dbReference type="Pfam" id="PF01510">
    <property type="entry name" value="Amidase_2"/>
    <property type="match status" value="1"/>
</dbReference>
<evidence type="ECO:0000256" key="7">
    <source>
        <dbReference type="ARBA" id="ARBA00023316"/>
    </source>
</evidence>
<keyword evidence="12" id="KW-1185">Reference proteome</keyword>
<comment type="similarity">
    <text evidence="2">Belongs to the N-acetylmuramoyl-L-alanine amidase 2 family.</text>
</comment>
<proteinExistence type="inferred from homology"/>
<evidence type="ECO:0000256" key="3">
    <source>
        <dbReference type="ARBA" id="ARBA00011901"/>
    </source>
</evidence>
<sequence>MMKIRQNLVPESIINKVSYGKGNTKKRICIHETDNTRLGADADAHSRLQKNGNSRQASWHWQVDDKEAVQSFLHDICCWAAGNGNNEAIHIEICVNYDGDYQKAVANAATLVAKIMQEEGILLSNVVQHNYYTNKNCPNIMRAGKVVNWAQFIEMVKVASGTLKQSNPAVDNSKYRIFTGTYNTIQAAQNVLDVLKHRFGWIAYIVPDGKLWRVKTGTFTGLHAVETGISKIKAAKLASIVYKELA</sequence>
<evidence type="ECO:0000256" key="8">
    <source>
        <dbReference type="ARBA" id="ARBA00030881"/>
    </source>
</evidence>
<dbReference type="PROSITE" id="PS51724">
    <property type="entry name" value="SPOR"/>
    <property type="match status" value="1"/>
</dbReference>
<evidence type="ECO:0000256" key="9">
    <source>
        <dbReference type="ARBA" id="ARBA00032390"/>
    </source>
</evidence>
<dbReference type="InterPro" id="IPR002502">
    <property type="entry name" value="Amidase_domain"/>
</dbReference>
<dbReference type="EMBL" id="BRZA01000001">
    <property type="protein sequence ID" value="GLC87476.1"/>
    <property type="molecule type" value="Genomic_DNA"/>
</dbReference>
<dbReference type="InterPro" id="IPR051206">
    <property type="entry name" value="NAMLAA_amidase_2"/>
</dbReference>
<evidence type="ECO:0000256" key="5">
    <source>
        <dbReference type="ARBA" id="ARBA00022969"/>
    </source>
</evidence>
<comment type="caution">
    <text evidence="11">The sequence shown here is derived from an EMBL/GenBank/DDBJ whole genome shotgun (WGS) entry which is preliminary data.</text>
</comment>
<keyword evidence="7" id="KW-0961">Cell wall biogenesis/degradation</keyword>
<evidence type="ECO:0000256" key="1">
    <source>
        <dbReference type="ARBA" id="ARBA00001561"/>
    </source>
</evidence>
<gene>
    <name evidence="11" type="ORF">LYSBPC_06030</name>
</gene>
<feature type="domain" description="SPOR" evidence="10">
    <location>
        <begin position="169"/>
        <end position="244"/>
    </location>
</feature>
<keyword evidence="6" id="KW-0178">Competence</keyword>
<dbReference type="EC" id="3.5.1.28" evidence="3"/>
<evidence type="ECO:0000313" key="12">
    <source>
        <dbReference type="Proteomes" id="UP001065593"/>
    </source>
</evidence>
<dbReference type="InterPro" id="IPR036505">
    <property type="entry name" value="Amidase/PGRP_sf"/>
</dbReference>
<dbReference type="RefSeq" id="WP_264987196.1">
    <property type="nucleotide sequence ID" value="NZ_BRZA01000001.1"/>
</dbReference>
<dbReference type="PANTHER" id="PTHR30417">
    <property type="entry name" value="N-ACETYLMURAMOYL-L-ALANINE AMIDASE AMID"/>
    <property type="match status" value="1"/>
</dbReference>
<organism evidence="11 12">
    <name type="scientific">Lysinibacillus piscis</name>
    <dbReference type="NCBI Taxonomy" id="2518931"/>
    <lineage>
        <taxon>Bacteria</taxon>
        <taxon>Bacillati</taxon>
        <taxon>Bacillota</taxon>
        <taxon>Bacilli</taxon>
        <taxon>Bacillales</taxon>
        <taxon>Bacillaceae</taxon>
        <taxon>Lysinibacillus</taxon>
    </lineage>
</organism>
<dbReference type="InterPro" id="IPR036680">
    <property type="entry name" value="SPOR-like_sf"/>
</dbReference>
<dbReference type="InterPro" id="IPR007730">
    <property type="entry name" value="SPOR-like_dom"/>
</dbReference>
<evidence type="ECO:0000313" key="11">
    <source>
        <dbReference type="EMBL" id="GLC87476.1"/>
    </source>
</evidence>
<dbReference type="PANTHER" id="PTHR30417:SF11">
    <property type="entry name" value="N-ACETYLMURAMOYL-L-ALANINE AMIDASE XLYA"/>
    <property type="match status" value="1"/>
</dbReference>
<keyword evidence="5" id="KW-0749">Sporulation</keyword>
<evidence type="ECO:0000256" key="6">
    <source>
        <dbReference type="ARBA" id="ARBA00023287"/>
    </source>
</evidence>
<protein>
    <recommendedName>
        <fullName evidence="3">N-acetylmuramoyl-L-alanine amidase</fullName>
        <ecNumber evidence="3">3.5.1.28</ecNumber>
    </recommendedName>
    <alternativeName>
        <fullName evidence="9">Autolysin</fullName>
    </alternativeName>
    <alternativeName>
        <fullName evidence="8">Cell wall hydrolase</fullName>
    </alternativeName>
</protein>
<dbReference type="SUPFAM" id="SSF110997">
    <property type="entry name" value="Sporulation related repeat"/>
    <property type="match status" value="1"/>
</dbReference>
<reference evidence="11" key="1">
    <citation type="submission" date="2022-08" db="EMBL/GenBank/DDBJ databases">
        <title>Draft genome sequence of Lysinibacillus sp. strain KH24.</title>
        <authorList>
            <person name="Kanbe H."/>
            <person name="Itoh H."/>
        </authorList>
    </citation>
    <scope>NUCLEOTIDE SEQUENCE</scope>
    <source>
        <strain evidence="11">KH24</strain>
    </source>
</reference>
<keyword evidence="4" id="KW-0378">Hydrolase</keyword>
<evidence type="ECO:0000256" key="4">
    <source>
        <dbReference type="ARBA" id="ARBA00022801"/>
    </source>
</evidence>